<gene>
    <name evidence="2" type="ORF">CRU91_10070</name>
</gene>
<organism evidence="2 3">
    <name type="scientific">Aliarcobacter vitoriensis</name>
    <dbReference type="NCBI Taxonomy" id="2011099"/>
    <lineage>
        <taxon>Bacteria</taxon>
        <taxon>Pseudomonadati</taxon>
        <taxon>Campylobacterota</taxon>
        <taxon>Epsilonproteobacteria</taxon>
        <taxon>Campylobacterales</taxon>
        <taxon>Arcobacteraceae</taxon>
        <taxon>Aliarcobacter</taxon>
    </lineage>
</organism>
<dbReference type="Gene3D" id="3.20.20.370">
    <property type="entry name" value="Glycoside hydrolase/deacetylase"/>
    <property type="match status" value="1"/>
</dbReference>
<name>A0A366MPX5_9BACT</name>
<dbReference type="PANTHER" id="PTHR10587">
    <property type="entry name" value="GLYCOSYL TRANSFERASE-RELATED"/>
    <property type="match status" value="1"/>
</dbReference>
<dbReference type="InterPro" id="IPR002509">
    <property type="entry name" value="NODB_dom"/>
</dbReference>
<feature type="domain" description="NodB homology" evidence="1">
    <location>
        <begin position="39"/>
        <end position="254"/>
    </location>
</feature>
<dbReference type="Proteomes" id="UP000252669">
    <property type="component" value="Unassembled WGS sequence"/>
</dbReference>
<dbReference type="InterPro" id="IPR050248">
    <property type="entry name" value="Polysacc_deacetylase_ArnD"/>
</dbReference>
<evidence type="ECO:0000313" key="3">
    <source>
        <dbReference type="Proteomes" id="UP000252669"/>
    </source>
</evidence>
<dbReference type="InterPro" id="IPR011330">
    <property type="entry name" value="Glyco_hydro/deAcase_b/a-brl"/>
</dbReference>
<protein>
    <recommendedName>
        <fullName evidence="1">NodB homology domain-containing protein</fullName>
    </recommendedName>
</protein>
<dbReference type="GO" id="GO:0005975">
    <property type="term" value="P:carbohydrate metabolic process"/>
    <property type="evidence" value="ECO:0007669"/>
    <property type="project" value="InterPro"/>
</dbReference>
<dbReference type="PANTHER" id="PTHR10587:SF125">
    <property type="entry name" value="POLYSACCHARIDE DEACETYLASE YHEN-RELATED"/>
    <property type="match status" value="1"/>
</dbReference>
<keyword evidence="3" id="KW-1185">Reference proteome</keyword>
<sequence length="259" mass="30152">MHRIVVHIFFISLFLSLNLSAITNFFENNSTIKEAKNEKIALLTFDDGPIRATKNILKVVKEESIPVTMFFIGYQVENANNIYKKALKESNITIANHTYSHANNRYKEFYSNPTSVLEDIKKSNSLMSNNEKSILPVRLAGRNVFRLSEIKINDYAISKEQTNIETVAYDDIFNEGFHIYGWDLEWEYDVDGEPKQTPEQIFYSMEKIYKSKLTIKENKVILLMHDIMFSSHFEGEENLKTLITLLKNSGWSFESIENY</sequence>
<reference evidence="2 3" key="1">
    <citation type="submission" date="2017-10" db="EMBL/GenBank/DDBJ databases">
        <title>Genomics of the genus Arcobacter.</title>
        <authorList>
            <person name="Perez-Cataluna A."/>
            <person name="Figueras M.J."/>
        </authorList>
    </citation>
    <scope>NUCLEOTIDE SEQUENCE [LARGE SCALE GENOMIC DNA]</scope>
    <source>
        <strain evidence="2 3">CECT 9230</strain>
    </source>
</reference>
<dbReference type="AlphaFoldDB" id="A0A366MPX5"/>
<evidence type="ECO:0000259" key="1">
    <source>
        <dbReference type="PROSITE" id="PS51677"/>
    </source>
</evidence>
<dbReference type="OrthoDB" id="9784220at2"/>
<dbReference type="GO" id="GO:0016810">
    <property type="term" value="F:hydrolase activity, acting on carbon-nitrogen (but not peptide) bonds"/>
    <property type="evidence" value="ECO:0007669"/>
    <property type="project" value="InterPro"/>
</dbReference>
<dbReference type="EMBL" id="PDKB01000018">
    <property type="protein sequence ID" value="RBQ28316.1"/>
    <property type="molecule type" value="Genomic_DNA"/>
</dbReference>
<accession>A0A366MPX5</accession>
<dbReference type="PROSITE" id="PS51677">
    <property type="entry name" value="NODB"/>
    <property type="match status" value="1"/>
</dbReference>
<dbReference type="SUPFAM" id="SSF88713">
    <property type="entry name" value="Glycoside hydrolase/deacetylase"/>
    <property type="match status" value="1"/>
</dbReference>
<evidence type="ECO:0000313" key="2">
    <source>
        <dbReference type="EMBL" id="RBQ28316.1"/>
    </source>
</evidence>
<dbReference type="Pfam" id="PF01522">
    <property type="entry name" value="Polysacc_deac_1"/>
    <property type="match status" value="1"/>
</dbReference>
<proteinExistence type="predicted"/>
<comment type="caution">
    <text evidence="2">The sequence shown here is derived from an EMBL/GenBank/DDBJ whole genome shotgun (WGS) entry which is preliminary data.</text>
</comment>